<reference evidence="2" key="1">
    <citation type="submission" date="2022-07" db="EMBL/GenBank/DDBJ databases">
        <authorList>
            <person name="Trinca V."/>
            <person name="Uliana J.V.C."/>
            <person name="Torres T.T."/>
            <person name="Ward R.J."/>
            <person name="Monesi N."/>
        </authorList>
    </citation>
    <scope>NUCLEOTIDE SEQUENCE</scope>
    <source>
        <strain evidence="2">HSMRA1968</strain>
        <tissue evidence="2">Whole embryos</tissue>
    </source>
</reference>
<comment type="caution">
    <text evidence="2">The sequence shown here is derived from an EMBL/GenBank/DDBJ whole genome shotgun (WGS) entry which is preliminary data.</text>
</comment>
<dbReference type="OrthoDB" id="10260741at2759"/>
<dbReference type="Gene3D" id="3.30.1140.40">
    <property type="entry name" value="Tctex-1"/>
    <property type="match status" value="1"/>
</dbReference>
<sequence>MMTKINDNKQKNLNQIRPNLEETFKGSAVKEIISSVLSNILEDQIYSNDKIPEWISKIADDINTQVMNLNMKRYKHIVQTVVVQKGAGCRYISRCRWDSECDSQVTNYFTNESMVCIVTVFGVYLY</sequence>
<keyword evidence="3" id="KW-1185">Reference proteome</keyword>
<evidence type="ECO:0000313" key="2">
    <source>
        <dbReference type="EMBL" id="KAJ6635456.1"/>
    </source>
</evidence>
<evidence type="ECO:0000313" key="3">
    <source>
        <dbReference type="Proteomes" id="UP001151699"/>
    </source>
</evidence>
<evidence type="ECO:0000256" key="1">
    <source>
        <dbReference type="ARBA" id="ARBA00005361"/>
    </source>
</evidence>
<protein>
    <submittedName>
        <fullName evidence="2">Dynein light chain Tctex-type protein 2B</fullName>
    </submittedName>
</protein>
<dbReference type="Pfam" id="PF03645">
    <property type="entry name" value="Tctex-1"/>
    <property type="match status" value="1"/>
</dbReference>
<accession>A0A9Q0RWW7</accession>
<dbReference type="GO" id="GO:0005737">
    <property type="term" value="C:cytoplasm"/>
    <property type="evidence" value="ECO:0007669"/>
    <property type="project" value="TreeGrafter"/>
</dbReference>
<organism evidence="2 3">
    <name type="scientific">Pseudolycoriella hygida</name>
    <dbReference type="NCBI Taxonomy" id="35572"/>
    <lineage>
        <taxon>Eukaryota</taxon>
        <taxon>Metazoa</taxon>
        <taxon>Ecdysozoa</taxon>
        <taxon>Arthropoda</taxon>
        <taxon>Hexapoda</taxon>
        <taxon>Insecta</taxon>
        <taxon>Pterygota</taxon>
        <taxon>Neoptera</taxon>
        <taxon>Endopterygota</taxon>
        <taxon>Diptera</taxon>
        <taxon>Nematocera</taxon>
        <taxon>Sciaroidea</taxon>
        <taxon>Sciaridae</taxon>
        <taxon>Pseudolycoriella</taxon>
    </lineage>
</organism>
<proteinExistence type="inferred from homology"/>
<dbReference type="PANTHER" id="PTHR21255:SF7">
    <property type="entry name" value="DYNEIN LIGHT CHAIN TCTEX-TYPE PROTEIN 2B"/>
    <property type="match status" value="1"/>
</dbReference>
<dbReference type="Proteomes" id="UP001151699">
    <property type="component" value="Chromosome C"/>
</dbReference>
<dbReference type="InterPro" id="IPR005334">
    <property type="entry name" value="Tctex-1-like"/>
</dbReference>
<dbReference type="CDD" id="cd21459">
    <property type="entry name" value="DLC-like_TCTEX1D2"/>
    <property type="match status" value="1"/>
</dbReference>
<gene>
    <name evidence="2" type="primary">Dynlt2b</name>
    <name evidence="2" type="ORF">Bhyg_14042</name>
</gene>
<name>A0A9Q0RWW7_9DIPT</name>
<dbReference type="PANTHER" id="PTHR21255">
    <property type="entry name" value="T-COMPLEX-ASSOCIATED-TESTIS-EXPRESSED 1/ DYNEIN LIGHT CHAIN"/>
    <property type="match status" value="1"/>
</dbReference>
<comment type="similarity">
    <text evidence="1">Belongs to the dynein light chain Tctex-type family.</text>
</comment>
<dbReference type="EMBL" id="WJQU01000004">
    <property type="protein sequence ID" value="KAJ6635456.1"/>
    <property type="molecule type" value="Genomic_DNA"/>
</dbReference>
<dbReference type="InterPro" id="IPR038586">
    <property type="entry name" value="Tctex-1-like_sf"/>
</dbReference>
<dbReference type="GO" id="GO:0005868">
    <property type="term" value="C:cytoplasmic dynein complex"/>
    <property type="evidence" value="ECO:0007669"/>
    <property type="project" value="TreeGrafter"/>
</dbReference>
<dbReference type="GO" id="GO:0045505">
    <property type="term" value="F:dynein intermediate chain binding"/>
    <property type="evidence" value="ECO:0007669"/>
    <property type="project" value="TreeGrafter"/>
</dbReference>
<dbReference type="AlphaFoldDB" id="A0A9Q0RWW7"/>
<dbReference type="GO" id="GO:0007018">
    <property type="term" value="P:microtubule-based movement"/>
    <property type="evidence" value="ECO:0007669"/>
    <property type="project" value="TreeGrafter"/>
</dbReference>